<sequence>MCTQSPGLHQAPICSTATSNFPYSSVSCGCGIPEENLTRVFEPFFTTKDVGKGTGQGLALAYRAIVEQHKGKLEVDSQLQRGTIFTIRLPR</sequence>
<dbReference type="Gene3D" id="3.30.565.10">
    <property type="entry name" value="Histidine kinase-like ATPase, C-terminal domain"/>
    <property type="match status" value="1"/>
</dbReference>
<dbReference type="InterPro" id="IPR005467">
    <property type="entry name" value="His_kinase_dom"/>
</dbReference>
<evidence type="ECO:0000313" key="5">
    <source>
        <dbReference type="Proteomes" id="UP000886687"/>
    </source>
</evidence>
<dbReference type="InterPro" id="IPR004358">
    <property type="entry name" value="Sig_transdc_His_kin-like_C"/>
</dbReference>
<proteinExistence type="predicted"/>
<comment type="catalytic activity">
    <reaction evidence="1">
        <text>ATP + protein L-histidine = ADP + protein N-phospho-L-histidine.</text>
        <dbReference type="EC" id="2.7.13.3"/>
    </reaction>
</comment>
<evidence type="ECO:0000256" key="2">
    <source>
        <dbReference type="ARBA" id="ARBA00012438"/>
    </source>
</evidence>
<dbReference type="EC" id="2.7.13.3" evidence="2"/>
<dbReference type="InterPro" id="IPR003594">
    <property type="entry name" value="HATPase_dom"/>
</dbReference>
<evidence type="ECO:0000256" key="1">
    <source>
        <dbReference type="ARBA" id="ARBA00000085"/>
    </source>
</evidence>
<dbReference type="InterPro" id="IPR036890">
    <property type="entry name" value="HATPase_C_sf"/>
</dbReference>
<reference evidence="4" key="1">
    <citation type="journal article" date="2021" name="Proc. Natl. Acad. Sci. U.S.A.">
        <title>Global biogeography of chemosynthetic symbionts reveals both localized and globally distributed symbiont groups. .</title>
        <authorList>
            <person name="Osvatic J.T."/>
            <person name="Wilkins L.G.E."/>
            <person name="Leibrecht L."/>
            <person name="Leray M."/>
            <person name="Zauner S."/>
            <person name="Polzin J."/>
            <person name="Camacho Y."/>
            <person name="Gros O."/>
            <person name="van Gils J.A."/>
            <person name="Eisen J.A."/>
            <person name="Petersen J.M."/>
            <person name="Yuen B."/>
        </authorList>
    </citation>
    <scope>NUCLEOTIDE SEQUENCE</scope>
    <source>
        <strain evidence="4">MAGL173</strain>
    </source>
</reference>
<feature type="domain" description="Histidine kinase" evidence="3">
    <location>
        <begin position="29"/>
        <end position="91"/>
    </location>
</feature>
<dbReference type="PANTHER" id="PTHR43065">
    <property type="entry name" value="SENSOR HISTIDINE KINASE"/>
    <property type="match status" value="1"/>
</dbReference>
<organism evidence="4 5">
    <name type="scientific">Candidatus Thiodiazotropha lotti</name>
    <dbReference type="NCBI Taxonomy" id="2792787"/>
    <lineage>
        <taxon>Bacteria</taxon>
        <taxon>Pseudomonadati</taxon>
        <taxon>Pseudomonadota</taxon>
        <taxon>Gammaproteobacteria</taxon>
        <taxon>Chromatiales</taxon>
        <taxon>Sedimenticolaceae</taxon>
        <taxon>Candidatus Thiodiazotropha</taxon>
    </lineage>
</organism>
<keyword evidence="4" id="KW-0067">ATP-binding</keyword>
<evidence type="ECO:0000313" key="4">
    <source>
        <dbReference type="EMBL" id="MCG7940160.1"/>
    </source>
</evidence>
<gene>
    <name evidence="4" type="ORF">JAZ04_15080</name>
</gene>
<dbReference type="AlphaFoldDB" id="A0A9E4N1U6"/>
<comment type="caution">
    <text evidence="4">The sequence shown here is derived from an EMBL/GenBank/DDBJ whole genome shotgun (WGS) entry which is preliminary data.</text>
</comment>
<keyword evidence="4" id="KW-0547">Nucleotide-binding</keyword>
<dbReference type="Proteomes" id="UP000886687">
    <property type="component" value="Unassembled WGS sequence"/>
</dbReference>
<dbReference type="PANTHER" id="PTHR43065:SF42">
    <property type="entry name" value="TWO-COMPONENT SENSOR PPRA"/>
    <property type="match status" value="1"/>
</dbReference>
<name>A0A9E4N1U6_9GAMM</name>
<dbReference type="Pfam" id="PF02518">
    <property type="entry name" value="HATPase_c"/>
    <property type="match status" value="1"/>
</dbReference>
<dbReference type="GO" id="GO:0004673">
    <property type="term" value="F:protein histidine kinase activity"/>
    <property type="evidence" value="ECO:0007669"/>
    <property type="project" value="UniProtKB-EC"/>
</dbReference>
<dbReference type="SUPFAM" id="SSF55874">
    <property type="entry name" value="ATPase domain of HSP90 chaperone/DNA topoisomerase II/histidine kinase"/>
    <property type="match status" value="1"/>
</dbReference>
<dbReference type="EMBL" id="JAEPDI010000012">
    <property type="protein sequence ID" value="MCG7940160.1"/>
    <property type="molecule type" value="Genomic_DNA"/>
</dbReference>
<dbReference type="PROSITE" id="PS50109">
    <property type="entry name" value="HIS_KIN"/>
    <property type="match status" value="1"/>
</dbReference>
<dbReference type="PRINTS" id="PR00344">
    <property type="entry name" value="BCTRLSENSOR"/>
</dbReference>
<dbReference type="GO" id="GO:0005524">
    <property type="term" value="F:ATP binding"/>
    <property type="evidence" value="ECO:0007669"/>
    <property type="project" value="UniProtKB-KW"/>
</dbReference>
<evidence type="ECO:0000259" key="3">
    <source>
        <dbReference type="PROSITE" id="PS50109"/>
    </source>
</evidence>
<accession>A0A9E4N1U6</accession>
<protein>
    <recommendedName>
        <fullName evidence="2">histidine kinase</fullName>
        <ecNumber evidence="2">2.7.13.3</ecNumber>
    </recommendedName>
</protein>